<protein>
    <submittedName>
        <fullName evidence="1">Uncharacterized protein</fullName>
    </submittedName>
</protein>
<name>A0A840V522_9BACT</name>
<reference evidence="1 2" key="1">
    <citation type="submission" date="2020-08" db="EMBL/GenBank/DDBJ databases">
        <title>Genomic Encyclopedia of Type Strains, Phase IV (KMG-IV): sequencing the most valuable type-strain genomes for metagenomic binning, comparative biology and taxonomic classification.</title>
        <authorList>
            <person name="Goeker M."/>
        </authorList>
    </citation>
    <scope>NUCLEOTIDE SEQUENCE [LARGE SCALE GENOMIC DNA]</scope>
    <source>
        <strain evidence="1 2">DSM 28570</strain>
    </source>
</reference>
<comment type="caution">
    <text evidence="1">The sequence shown here is derived from an EMBL/GenBank/DDBJ whole genome shotgun (WGS) entry which is preliminary data.</text>
</comment>
<dbReference type="Proteomes" id="UP000539642">
    <property type="component" value="Unassembled WGS sequence"/>
</dbReference>
<accession>A0A840V522</accession>
<sequence length="293" mass="32075">MIEQLIDLPPRGLALLHACQPQARKQIEALTDIVVASRIRRPAMNILCSGDFGWDPEYLAALVDKYSQGGRIAHVLFYLANGPAARHSKGHGLDGFGSRLAPETFRRQILDDLHFRQTFQALVERLAPLLVQIGKAGGQACIVPQLEDNQSNRSFAAMADLVKKSLPPEVAVRLGRNPCVSCWPGNEGQVPGDCFLEEHHHAAATDFTVQDGVVSNDGCTYAFPGATPAFLPWLPLTDLAGVQRRAGEMGSIFLLWNAGYQGLGQRSEPPAQRDYVVPTAAERQILIDFLQMK</sequence>
<dbReference type="EMBL" id="JACHEO010000018">
    <property type="protein sequence ID" value="MBB5349000.1"/>
    <property type="molecule type" value="Genomic_DNA"/>
</dbReference>
<dbReference type="AlphaFoldDB" id="A0A840V522"/>
<evidence type="ECO:0000313" key="1">
    <source>
        <dbReference type="EMBL" id="MBB5349000.1"/>
    </source>
</evidence>
<keyword evidence="2" id="KW-1185">Reference proteome</keyword>
<proteinExistence type="predicted"/>
<evidence type="ECO:0000313" key="2">
    <source>
        <dbReference type="Proteomes" id="UP000539642"/>
    </source>
</evidence>
<dbReference type="RefSeq" id="WP_183351817.1">
    <property type="nucleotide sequence ID" value="NZ_JACHEO010000018.1"/>
</dbReference>
<gene>
    <name evidence="1" type="ORF">HNQ81_002747</name>
</gene>
<organism evidence="1 2">
    <name type="scientific">Desulfoprunum benzoelyticum</name>
    <dbReference type="NCBI Taxonomy" id="1506996"/>
    <lineage>
        <taxon>Bacteria</taxon>
        <taxon>Pseudomonadati</taxon>
        <taxon>Thermodesulfobacteriota</taxon>
        <taxon>Desulfobulbia</taxon>
        <taxon>Desulfobulbales</taxon>
        <taxon>Desulfobulbaceae</taxon>
        <taxon>Desulfoprunum</taxon>
    </lineage>
</organism>